<keyword evidence="3" id="KW-1185">Reference proteome</keyword>
<name>A0A495QRH7_9ACTN</name>
<sequence>MALVVSFTGKTALPAPHTGSGYRVWSYRVEASPPGGLPANQRIALGLPHDMDVQDPNRYPGVPQLAGTFLRRDPDTSRQYVGRVTGSAGGGTISFVAPAGESTCEMLLVRLPDGQPPTPLPFAVTPGGTELPVQVLTAPATRVPGTFNGRPVGEFAGTLPYASEMFGVYQPLAGWFGVENSLRAFRSGAAHGIPGLRRDLFAGDAARELTDDALAELAALAGRVDAAVAQGVLSPVGLVNLFRQYFFEFDTFLGAPAGHLWISPGGTVEVVETSTRRTLVEKASEQTEETSRKVEESLTEQDDIADAVKEENANDTKLGLSATGGVNAPIYHGEVTASFSVGSSAKRSSEETHKQTRTQSSKATSEIKRNFKTTFRTVTETTDTTSRRYVVQNTTDELVNYELRRKMRKVGVQLQHIGARLCWQVYIDRPGRILGLGDLVDVVAAPDLTGVPKPEPKPIPQEQKITYPLSVPFVLIQGGDDEAELTYKTSSDNRDHGINKSTVGEDDIIQFRFDLPLPPPPPGYQVGGLASIDFKGAQVQWTDKASDLSMERNPDPTKNTLGLRLTHANFQGRKSLPVDASIIYVPTPDAVAAVEKANREAAEAYAEQVAQLQVEAYGNAIRTRLRKVSSMRPRPAGDLRSEERQTVFGSLVRRLGVGTDEHLGAEIIRQLFDVDEMLYFVAPDFWRPGGIVSEPGAGSVGRYPVPPAPWSADQATPLAGETVASWYTHTDRTNTLDPQGRPTPEWRLDYLITEETQPAPLGSSLGWLIQIDGDERRNQFLNAAWAKAILPIRPGHEVAAVAWLAEVEGQAALGLPYKFQPGDPPEYEGKKVGEVLALLAAELQRANTEVANTLATEEVFETGFDPLAGGFRPAEPYQIFDQWTEVLPTDQVVAVEVEYDPKTGRQL</sequence>
<dbReference type="RefSeq" id="WP_121433524.1">
    <property type="nucleotide sequence ID" value="NZ_RBWU01000002.1"/>
</dbReference>
<proteinExistence type="predicted"/>
<feature type="region of interest" description="Disordered" evidence="1">
    <location>
        <begin position="342"/>
        <end position="366"/>
    </location>
</feature>
<feature type="region of interest" description="Disordered" evidence="1">
    <location>
        <begin position="280"/>
        <end position="303"/>
    </location>
</feature>
<reference evidence="2 3" key="1">
    <citation type="submission" date="2018-10" db="EMBL/GenBank/DDBJ databases">
        <title>Genomic Encyclopedia of Archaeal and Bacterial Type Strains, Phase II (KMG-II): from individual species to whole genera.</title>
        <authorList>
            <person name="Goeker M."/>
        </authorList>
    </citation>
    <scope>NUCLEOTIDE SEQUENCE [LARGE SCALE GENOMIC DNA]</scope>
    <source>
        <strain evidence="2 3">DSM 43383</strain>
    </source>
</reference>
<organism evidence="2 3">
    <name type="scientific">Actinomadura pelletieri DSM 43383</name>
    <dbReference type="NCBI Taxonomy" id="1120940"/>
    <lineage>
        <taxon>Bacteria</taxon>
        <taxon>Bacillati</taxon>
        <taxon>Actinomycetota</taxon>
        <taxon>Actinomycetes</taxon>
        <taxon>Streptosporangiales</taxon>
        <taxon>Thermomonosporaceae</taxon>
        <taxon>Actinomadura</taxon>
    </lineage>
</organism>
<dbReference type="OrthoDB" id="8877021at2"/>
<evidence type="ECO:0000256" key="1">
    <source>
        <dbReference type="SAM" id="MobiDB-lite"/>
    </source>
</evidence>
<dbReference type="Proteomes" id="UP000274601">
    <property type="component" value="Unassembled WGS sequence"/>
</dbReference>
<dbReference type="EMBL" id="RBWU01000002">
    <property type="protein sequence ID" value="RKS76085.1"/>
    <property type="molecule type" value="Genomic_DNA"/>
</dbReference>
<gene>
    <name evidence="2" type="ORF">BZB76_1434</name>
</gene>
<evidence type="ECO:0000313" key="2">
    <source>
        <dbReference type="EMBL" id="RKS76085.1"/>
    </source>
</evidence>
<evidence type="ECO:0000313" key="3">
    <source>
        <dbReference type="Proteomes" id="UP000274601"/>
    </source>
</evidence>
<accession>A0A495QRH7</accession>
<dbReference type="AlphaFoldDB" id="A0A495QRH7"/>
<comment type="caution">
    <text evidence="2">The sequence shown here is derived from an EMBL/GenBank/DDBJ whole genome shotgun (WGS) entry which is preliminary data.</text>
</comment>
<protein>
    <submittedName>
        <fullName evidence="2">Uncharacterized protein</fullName>
    </submittedName>
</protein>
<feature type="compositionally biased region" description="Basic and acidic residues" evidence="1">
    <location>
        <begin position="280"/>
        <end position="296"/>
    </location>
</feature>